<reference evidence="1 2" key="1">
    <citation type="submission" date="2023-03" db="EMBL/GenBank/DDBJ databases">
        <title>Comparative analysis of effectiveness for phage cocktail development against multiple Salmonella serovars and its biofilm control activity.</title>
        <authorList>
            <person name="Ribeiro J.M."/>
            <person name="Pereira G.N."/>
            <person name="Durli I."/>
            <person name="Teixeira G.M."/>
            <person name="Bertozzi M.M."/>
            <person name="Verri W.A."/>
            <person name="Kobayashi R.K.T."/>
            <person name="Nakazato G."/>
        </authorList>
    </citation>
    <scope>NUCLEOTIDE SEQUENCE [LARGE SCALE GENOMIC DNA]</scope>
</reference>
<organism evidence="1 2">
    <name type="scientific">Salmonella phage phC17</name>
    <dbReference type="NCBI Taxonomy" id="3038310"/>
    <lineage>
        <taxon>Viruses</taxon>
        <taxon>Duplodnaviria</taxon>
        <taxon>Heunggongvirae</taxon>
        <taxon>Uroviricota</taxon>
        <taxon>Caudoviricetes</taxon>
        <taxon>Demerecviridae</taxon>
        <taxon>Markadamsvirinae</taxon>
        <taxon>Tequintavirus</taxon>
        <taxon>Tequintavirus phC17</taxon>
    </lineage>
</organism>
<accession>A0AAF0K0U3</accession>
<sequence>MSCFNGFESQRGVTAWRDRGIILLLEEQIELETKTAWKVADW</sequence>
<dbReference type="EMBL" id="OQ680481">
    <property type="protein sequence ID" value="WGG14682.1"/>
    <property type="molecule type" value="Genomic_DNA"/>
</dbReference>
<evidence type="ECO:0000313" key="1">
    <source>
        <dbReference type="EMBL" id="WGG14682.1"/>
    </source>
</evidence>
<keyword evidence="2" id="KW-1185">Reference proteome</keyword>
<protein>
    <submittedName>
        <fullName evidence="1">Uncharacterized protein</fullName>
    </submittedName>
</protein>
<dbReference type="Proteomes" id="UP001223808">
    <property type="component" value="Segment"/>
</dbReference>
<name>A0AAF0K0U3_9CAUD</name>
<proteinExistence type="predicted"/>
<evidence type="ECO:0000313" key="2">
    <source>
        <dbReference type="Proteomes" id="UP001223808"/>
    </source>
</evidence>